<sequence length="212" mass="22490">MAGLCRAVEVTHGNSARRLRAHVLVVTTNGLGLGLRDDYEEVLQQALRYQDAASELCIDQEWLANAAFSWSWAEGLKKAGLEAPTSVGVDLRLISEGGEEVVGRYLAKATYDAAKKAGTEIAAGSMTKEGKEGAQKWERVKSHGVVGIDVNLGVVSLIGEFPDCGEIGLREDGRGRVAGLFAARSALLVGEALVRIGQIVIGESEIAEIGRS</sequence>
<proteinExistence type="predicted"/>
<reference evidence="1" key="1">
    <citation type="submission" date="2023-03" db="EMBL/GenBank/DDBJ databases">
        <title>Draft genome sequence of a Mycolicibacterium mageritense strain H4_3_1 isolated from a hybrid biological-inorganic system reactor.</title>
        <authorList>
            <person name="Feng X."/>
            <person name="Kazama D."/>
            <person name="Sato K."/>
            <person name="Kobayashi H."/>
        </authorList>
    </citation>
    <scope>NUCLEOTIDE SEQUENCE</scope>
    <source>
        <strain evidence="1">H4_3_1</strain>
    </source>
</reference>
<evidence type="ECO:0000313" key="1">
    <source>
        <dbReference type="EMBL" id="BDY26889.1"/>
    </source>
</evidence>
<protein>
    <submittedName>
        <fullName evidence="1">Uncharacterized protein</fullName>
    </submittedName>
</protein>
<organism evidence="1 2">
    <name type="scientific">Mycolicibacterium mageritense</name>
    <name type="common">Mycobacterium mageritense</name>
    <dbReference type="NCBI Taxonomy" id="53462"/>
    <lineage>
        <taxon>Bacteria</taxon>
        <taxon>Bacillati</taxon>
        <taxon>Actinomycetota</taxon>
        <taxon>Actinomycetes</taxon>
        <taxon>Mycobacteriales</taxon>
        <taxon>Mycobacteriaceae</taxon>
        <taxon>Mycolicibacterium</taxon>
    </lineage>
</organism>
<dbReference type="EMBL" id="AP027452">
    <property type="protein sequence ID" value="BDY26889.1"/>
    <property type="molecule type" value="Genomic_DNA"/>
</dbReference>
<accession>A0AAI8XIX3</accession>
<dbReference type="Proteomes" id="UP001241092">
    <property type="component" value="Chromosome"/>
</dbReference>
<gene>
    <name evidence="1" type="ORF">hbim_00806</name>
</gene>
<evidence type="ECO:0000313" key="2">
    <source>
        <dbReference type="Proteomes" id="UP001241092"/>
    </source>
</evidence>
<dbReference type="AlphaFoldDB" id="A0AAI8XIX3"/>
<name>A0AAI8XIX3_MYCME</name>